<keyword evidence="4" id="KW-0963">Cytoplasm</keyword>
<dbReference type="Gene3D" id="1.10.1000.11">
    <property type="entry name" value="Arf Nucleotide-binding Site Opener,domain 2"/>
    <property type="match status" value="1"/>
</dbReference>
<feature type="compositionally biased region" description="Acidic residues" evidence="7">
    <location>
        <begin position="1323"/>
        <end position="1336"/>
    </location>
</feature>
<protein>
    <recommendedName>
        <fullName evidence="8">SEC7 domain-containing protein</fullName>
    </recommendedName>
</protein>
<evidence type="ECO:0000256" key="4">
    <source>
        <dbReference type="ARBA" id="ARBA00022490"/>
    </source>
</evidence>
<dbReference type="InterPro" id="IPR000904">
    <property type="entry name" value="Sec7_dom"/>
</dbReference>
<keyword evidence="6" id="KW-0472">Membrane</keyword>
<dbReference type="SUPFAM" id="SSF48371">
    <property type="entry name" value="ARM repeat"/>
    <property type="match status" value="2"/>
</dbReference>
<dbReference type="EMBL" id="HBIW01007503">
    <property type="protein sequence ID" value="CAE0690895.1"/>
    <property type="molecule type" value="Transcribed_RNA"/>
</dbReference>
<feature type="compositionally biased region" description="Basic and acidic residues" evidence="7">
    <location>
        <begin position="567"/>
        <end position="579"/>
    </location>
</feature>
<dbReference type="Pfam" id="PF01369">
    <property type="entry name" value="Sec7"/>
    <property type="match status" value="1"/>
</dbReference>
<evidence type="ECO:0000313" key="9">
    <source>
        <dbReference type="EMBL" id="CAE0690895.1"/>
    </source>
</evidence>
<comment type="subcellular location">
    <subcellularLocation>
        <location evidence="2">Cytoplasm</location>
    </subcellularLocation>
    <subcellularLocation>
        <location evidence="1">Membrane</location>
    </subcellularLocation>
</comment>
<dbReference type="InterPro" id="IPR032629">
    <property type="entry name" value="DCB_dom"/>
</dbReference>
<dbReference type="InterPro" id="IPR023394">
    <property type="entry name" value="Sec7_C_sf"/>
</dbReference>
<feature type="region of interest" description="Disordered" evidence="7">
    <location>
        <begin position="1404"/>
        <end position="1427"/>
    </location>
</feature>
<dbReference type="InterPro" id="IPR016024">
    <property type="entry name" value="ARM-type_fold"/>
</dbReference>
<organism evidence="9">
    <name type="scientific">Pelagomonas calceolata</name>
    <dbReference type="NCBI Taxonomy" id="35677"/>
    <lineage>
        <taxon>Eukaryota</taxon>
        <taxon>Sar</taxon>
        <taxon>Stramenopiles</taxon>
        <taxon>Ochrophyta</taxon>
        <taxon>Pelagophyceae</taxon>
        <taxon>Pelagomonadales</taxon>
        <taxon>Pelagomonadaceae</taxon>
        <taxon>Pelagomonas</taxon>
    </lineage>
</organism>
<feature type="region of interest" description="Disordered" evidence="7">
    <location>
        <begin position="1315"/>
        <end position="1336"/>
    </location>
</feature>
<dbReference type="PANTHER" id="PTHR10663">
    <property type="entry name" value="GUANYL-NUCLEOTIDE EXCHANGE FACTOR"/>
    <property type="match status" value="1"/>
</dbReference>
<dbReference type="PROSITE" id="PS50190">
    <property type="entry name" value="SEC7"/>
    <property type="match status" value="1"/>
</dbReference>
<dbReference type="SUPFAM" id="SSF48425">
    <property type="entry name" value="Sec7 domain"/>
    <property type="match status" value="1"/>
</dbReference>
<dbReference type="Pfam" id="PF09324">
    <property type="entry name" value="Sec7-like_HDS"/>
    <property type="match status" value="1"/>
</dbReference>
<dbReference type="SMART" id="SM00222">
    <property type="entry name" value="Sec7"/>
    <property type="match status" value="1"/>
</dbReference>
<dbReference type="Gene3D" id="1.10.220.20">
    <property type="match status" value="1"/>
</dbReference>
<dbReference type="InterPro" id="IPR035999">
    <property type="entry name" value="Sec7_dom_sf"/>
</dbReference>
<dbReference type="CDD" id="cd00171">
    <property type="entry name" value="Sec7"/>
    <property type="match status" value="1"/>
</dbReference>
<dbReference type="Pfam" id="PF20252">
    <property type="entry name" value="BIG2_C"/>
    <property type="match status" value="1"/>
</dbReference>
<dbReference type="InterPro" id="IPR032691">
    <property type="entry name" value="Mon2/Sec7/BIG1-like_HUS"/>
</dbReference>
<accession>A0A7S3ZQR5</accession>
<dbReference type="GO" id="GO:0032012">
    <property type="term" value="P:regulation of ARF protein signal transduction"/>
    <property type="evidence" value="ECO:0007669"/>
    <property type="project" value="InterPro"/>
</dbReference>
<dbReference type="Gene3D" id="1.25.10.10">
    <property type="entry name" value="Leucine-rich Repeat Variant"/>
    <property type="match status" value="1"/>
</dbReference>
<dbReference type="InterPro" id="IPR015403">
    <property type="entry name" value="Mon2/Sec7/BIG1-like_HDS"/>
</dbReference>
<keyword evidence="3" id="KW-0813">Transport</keyword>
<evidence type="ECO:0000256" key="6">
    <source>
        <dbReference type="ARBA" id="ARBA00023136"/>
    </source>
</evidence>
<feature type="compositionally biased region" description="Pro residues" evidence="7">
    <location>
        <begin position="1413"/>
        <end position="1423"/>
    </location>
</feature>
<evidence type="ECO:0000256" key="7">
    <source>
        <dbReference type="SAM" id="MobiDB-lite"/>
    </source>
</evidence>
<gene>
    <name evidence="9" type="ORF">PCAL00307_LOCUS6331</name>
</gene>
<name>A0A7S3ZQR5_9STRA</name>
<dbReference type="InterPro" id="IPR046455">
    <property type="entry name" value="Sec7/BIG1-like_C"/>
</dbReference>
<evidence type="ECO:0000259" key="8">
    <source>
        <dbReference type="PROSITE" id="PS50190"/>
    </source>
</evidence>
<evidence type="ECO:0000256" key="3">
    <source>
        <dbReference type="ARBA" id="ARBA00022448"/>
    </source>
</evidence>
<keyword evidence="5" id="KW-0653">Protein transport</keyword>
<dbReference type="Pfam" id="PF16213">
    <property type="entry name" value="DCB"/>
    <property type="match status" value="1"/>
</dbReference>
<feature type="domain" description="SEC7" evidence="8">
    <location>
        <begin position="587"/>
        <end position="782"/>
    </location>
</feature>
<reference evidence="9" key="1">
    <citation type="submission" date="2021-01" db="EMBL/GenBank/DDBJ databases">
        <authorList>
            <person name="Corre E."/>
            <person name="Pelletier E."/>
            <person name="Niang G."/>
            <person name="Scheremetjew M."/>
            <person name="Finn R."/>
            <person name="Kale V."/>
            <person name="Holt S."/>
            <person name="Cochrane G."/>
            <person name="Meng A."/>
            <person name="Brown T."/>
            <person name="Cohen L."/>
        </authorList>
    </citation>
    <scope>NUCLEOTIDE SEQUENCE</scope>
    <source>
        <strain evidence="9">CCMP1756</strain>
    </source>
</reference>
<dbReference type="InterPro" id="IPR011989">
    <property type="entry name" value="ARM-like"/>
</dbReference>
<dbReference type="GO" id="GO:0005085">
    <property type="term" value="F:guanyl-nucleotide exchange factor activity"/>
    <property type="evidence" value="ECO:0007669"/>
    <property type="project" value="InterPro"/>
</dbReference>
<feature type="region of interest" description="Disordered" evidence="7">
    <location>
        <begin position="521"/>
        <end position="584"/>
    </location>
</feature>
<dbReference type="FunFam" id="1.10.1000.11:FF:000002">
    <property type="entry name" value="Cytohesin 1"/>
    <property type="match status" value="1"/>
</dbReference>
<evidence type="ECO:0000256" key="5">
    <source>
        <dbReference type="ARBA" id="ARBA00022927"/>
    </source>
</evidence>
<dbReference type="Pfam" id="PF12783">
    <property type="entry name" value="Sec7-like_HUS"/>
    <property type="match status" value="1"/>
</dbReference>
<dbReference type="GO" id="GO:0015031">
    <property type="term" value="P:protein transport"/>
    <property type="evidence" value="ECO:0007669"/>
    <property type="project" value="UniProtKB-KW"/>
</dbReference>
<evidence type="ECO:0000256" key="2">
    <source>
        <dbReference type="ARBA" id="ARBA00004496"/>
    </source>
</evidence>
<evidence type="ECO:0000256" key="1">
    <source>
        <dbReference type="ARBA" id="ARBA00004370"/>
    </source>
</evidence>
<feature type="region of interest" description="Disordered" evidence="7">
    <location>
        <begin position="253"/>
        <end position="273"/>
    </location>
</feature>
<dbReference type="GO" id="GO:0016020">
    <property type="term" value="C:membrane"/>
    <property type="evidence" value="ECO:0007669"/>
    <property type="project" value="UniProtKB-SubCell"/>
</dbReference>
<sequence>METITLRSLTKIKKHCRGQAKLKDLRAVCDEQIQRIEAYKAGGEGGDDASPFFEPLRLACKSLHAPCMEEALDCIQKLIAYGYLRGTARGPASRDDDDDEVTPKETRTPSTMDSIIETICGCDDFDDDNVQLQVIKALLTAVTSQTCEVHEGGLLVAVRSCYNIHLVTRNAVNKTTAKATLTQMLSIVFQRMEAADAGAPTVPDTTYVEGDSVHVPDYGLGTVVSCDGTNCVISLQAWEQDGEAAQLHCSTTSLRPPVNEEGRQKKVVGTDPTPGAELRDGSLVLVRQDSSAQFSSAHHKDAFLLFRALCKLSMKGGPAEGNEADPAEPISMQSKVLSLELLLSVLEHAGPAFRKGPRFVGAVRQYLCVSLLKNCTSSATHVVALALRLFVALIVRFRSNLKAEVEVFISHIFLRILDSDNSTHEHKMLVLEVFHRLCADADGLVELFLSYDADFDSFDIYRNVVISLGRVVKEPMPVQESGEKGRRLSTNDGALRRLALSGLVAALHSLATSCGVDVGESEGGAEDYAQPSDSLARAAPGQPRQPEKVAPPPPPELSETPRMLSRRSSDDLAKTKQERLASTQVDAFDRKQRLQEDLKDGILKFNLKPKLGLASLHNKGQLDQNDPKAVAQFLLQNAERLDKTVVGDYLGKEETYQDGFCVKVLHSYGEQMDFSGLEFDVAIRHFLSGFRLPGEAQKIDRIMETFAARYCALNSEVFPSADVAFVLAFSVIMLQTDLHNPAIKEEKKMTKDGFRRNNRGICNGSDLDAQFLDEIFDRIKAAPITLAEDDKLREKEEQASTSVASSMSAAFGLNSDATRRKRAEAFSKEREAMVRSSVQAIRQGARPAFAAFRQDSATEEFSKPSPANKVAAAAKMFEVAWGPGLSAFSHALERIFHGPRPTALALRGLKISACLACALELDVAALSLVNALASFTTLDGPFKVMLPRNAACVEALLGLTAVPDCAENLGSAWLPVLRVASRVAHLRLLTTGARTDDAYFTSTHAPDEKEYQDRKLRDEESARALAAHSVLTDASLDELYARSTKLSAVGVERFVAELCAVSAAELSTGDPSSGTQYFLDESDLRPGGKYDDLQPLPALGDPRRPRVAALQRLVDVADMNVHLRPRLAWDRMWRVLAAHFARAGAHANADVATYVVDSLRQLSLKFLAKEELKAFTFQRAFLKPFERAFRANQGSLDRAPVRAYIVACLDVLVQARASKIRSGWKSILGVLKDASGDPDRAVSQAAFEALGRVLDHHLALVAPDFVSVVGTAASFASYSSNDEARSATALEALARLDACARALADGSIRAATRAASASRDGDLPEGPENEPPPDDAQLELWWPLLLGLARLVADPREKVRNAALATLRRVLERDGLKEFGAETWRLVFRGVLFPCLESAWTDDAPRPASVRPTDPPPGPPPPSEASWLDTTAPAVLDCIVGLYARLGGSREHTPLLGEVLALLGDCVCQDAERLARLGVDALERLCQAVSSFTDPETSEEGWDVCCRGLAHVVERALPPALDAYLRPDPRQQKDRDADALAASLPRAPTLARLVASLRLPRVCGLLLSDAAKRGSLTEQGADALLGALAGSRQFACAFDADGPLRKACLTSRLMGADAPDLVAQRVSAGSEAFAALQRAFSSNNEGIRSLAEPRLLGLCRDVLREYASAERRALAEKAGKTAGLPQPAQLLDSATPLALEALAFVRDLDAQAFAKHCAWLVPVLSELIVCQSVPLRTTVAAVFATRLPSALLSTTRPERVQTPTDAALAAPVFSQPADAASPTRHPGTVSRAYKLFESPA</sequence>
<proteinExistence type="predicted"/>
<feature type="region of interest" description="Disordered" evidence="7">
    <location>
        <begin position="90"/>
        <end position="109"/>
    </location>
</feature>
<dbReference type="PANTHER" id="PTHR10663:SF375">
    <property type="entry name" value="LD29171P"/>
    <property type="match status" value="1"/>
</dbReference>
<dbReference type="GO" id="GO:0005737">
    <property type="term" value="C:cytoplasm"/>
    <property type="evidence" value="ECO:0007669"/>
    <property type="project" value="UniProtKB-SubCell"/>
</dbReference>